<reference evidence="2" key="1">
    <citation type="submission" date="2022-11" db="UniProtKB">
        <authorList>
            <consortium name="WormBaseParasite"/>
        </authorList>
    </citation>
    <scope>IDENTIFICATION</scope>
</reference>
<proteinExistence type="predicted"/>
<dbReference type="Proteomes" id="UP000887580">
    <property type="component" value="Unplaced"/>
</dbReference>
<dbReference type="WBParaSite" id="PS1159_v2.g16661.t1">
    <property type="protein sequence ID" value="PS1159_v2.g16661.t1"/>
    <property type="gene ID" value="PS1159_v2.g16661"/>
</dbReference>
<protein>
    <submittedName>
        <fullName evidence="2">Uncharacterized protein</fullName>
    </submittedName>
</protein>
<accession>A0AC35FGN0</accession>
<evidence type="ECO:0000313" key="2">
    <source>
        <dbReference type="WBParaSite" id="PS1159_v2.g16661.t1"/>
    </source>
</evidence>
<organism evidence="1 2">
    <name type="scientific">Panagrolaimus sp. PS1159</name>
    <dbReference type="NCBI Taxonomy" id="55785"/>
    <lineage>
        <taxon>Eukaryota</taxon>
        <taxon>Metazoa</taxon>
        <taxon>Ecdysozoa</taxon>
        <taxon>Nematoda</taxon>
        <taxon>Chromadorea</taxon>
        <taxon>Rhabditida</taxon>
        <taxon>Tylenchina</taxon>
        <taxon>Panagrolaimomorpha</taxon>
        <taxon>Panagrolaimoidea</taxon>
        <taxon>Panagrolaimidae</taxon>
        <taxon>Panagrolaimus</taxon>
    </lineage>
</organism>
<evidence type="ECO:0000313" key="1">
    <source>
        <dbReference type="Proteomes" id="UP000887580"/>
    </source>
</evidence>
<sequence length="94" mass="10766">MDTSQKEDKRHGKKPSPQQNSQQRDSPTPDLLKVKKFPVETLNGEPLSPTIIREQCDEIYRIVQNHSLQIYPPNFDGGGPESGYNTLKVGFWHF</sequence>
<name>A0AC35FGN0_9BILA</name>